<comment type="similarity">
    <text evidence="2">Belongs to the SNF2/RAD54 helicase family.</text>
</comment>
<dbReference type="SUPFAM" id="SSF52540">
    <property type="entry name" value="P-loop containing nucleoside triphosphate hydrolases"/>
    <property type="match status" value="2"/>
</dbReference>
<feature type="region of interest" description="Disordered" evidence="9">
    <location>
        <begin position="1617"/>
        <end position="1700"/>
    </location>
</feature>
<dbReference type="OrthoDB" id="2020972at2759"/>
<feature type="region of interest" description="Disordered" evidence="9">
    <location>
        <begin position="492"/>
        <end position="524"/>
    </location>
</feature>
<accession>A0A6G1I7T9</accession>
<dbReference type="GO" id="GO:0004386">
    <property type="term" value="F:helicase activity"/>
    <property type="evidence" value="ECO:0007669"/>
    <property type="project" value="UniProtKB-KW"/>
</dbReference>
<proteinExistence type="inferred from homology"/>
<dbReference type="InterPro" id="IPR038718">
    <property type="entry name" value="SNF2-like_sf"/>
</dbReference>
<dbReference type="GO" id="GO:0003677">
    <property type="term" value="F:DNA binding"/>
    <property type="evidence" value="ECO:0007669"/>
    <property type="project" value="UniProtKB-KW"/>
</dbReference>
<feature type="region of interest" description="Disordered" evidence="9">
    <location>
        <begin position="362"/>
        <end position="381"/>
    </location>
</feature>
<evidence type="ECO:0000259" key="11">
    <source>
        <dbReference type="PROSITE" id="PS51194"/>
    </source>
</evidence>
<evidence type="ECO:0000256" key="2">
    <source>
        <dbReference type="ARBA" id="ARBA00007025"/>
    </source>
</evidence>
<evidence type="ECO:0000256" key="9">
    <source>
        <dbReference type="SAM" id="MobiDB-lite"/>
    </source>
</evidence>
<feature type="region of interest" description="Disordered" evidence="9">
    <location>
        <begin position="542"/>
        <end position="675"/>
    </location>
</feature>
<sequence>MADTDDPFDWSVDQVIAVVCHSRTLWTQHRPYARLPDPDHLAQLLQDNDVDGAALLSAINPAVLKEDFGIKSLGQRDAIIWGIERLRHRSAKYQAHNGANARMLHAYLPTEHAEALPPPSIDETALAISALVDTDHLLERSQDEEPPRKKQKRLVLQPDVNGQPVSATSHLVQQTHQLNPDPETVPAFLKPAKLTVDMIYFGKNRIGRAVNPEIDLAPIDGNIANVQGIEFFRAPCMTLPGAQKLVNRSMKTLFLRSEEVNTTVGNQPAIAMFLGPRMERSVQSVILFRSSGLQVDATRELATVEGDRTLIANVPAVGDDDPRADVSDGQWDFLLYRPHSDDEELPAYGESEADTEMSLQLAQMEADRQQDEDEAHQDGPMSTEAVTAVIEREVSNLEEIWTAKILPKRQLHARAEWLKPGSTGARYGLAEVEKDEIDRLTRRLSGLKANILEVPWTLEADLVKMCDNLDQTVKDLQDYKWKRQLLLQRVCPDSGRMPPAQVSRKRARSASSSANSSPDDFIEHDDQMAMGGEFRVHAYPHLDFDSDGESDDSLLRGAVAPFPPDSPVQSDSPVPVGTHDAPVLETDPDFGRSSPLLPESGSKTASPIEETVTNDEAVQLEDHTIQPPPAARNMSGKPRRSLPGPGENVVDLTFSSDEEGGSSSLPVSSEISGPGDYSNEALSTLDLMRAEGGKYRKAIIAKLIRGLPTALYTEYREWVLATSVKILCVEVVTGVERLHKHSKEEQEWPEDFIRSIVMGRLYVCWCRAKAKQFSHKIIDGKLYFSGRVATNVLKNILEKCPGNRARLQHFCRFIKDHVFEPYEFPLPARRMVAESQEGKQQRQYAMDHSRQNEERTKLTLEKAHGSLSQTGHGEIINLGKRDHEEFVYINKAISDQMPKHQLDGVRFLWREIADRAGTKNGRMPGCLLSHTMGLGKTIQAITLIITIAETVAAGGDLKMQLAKELRDSQTPVPRTLIACPASLVTNWLAEFEKWTPDSAEASLGRRYDLRDGTHEKRLQTAEAWYNNGGVLLCSYELLRGWIKQGNPNVPKSHQEMVLNGATLIVADEAHNFKNVTTANGIAMRSFQTKFRVALTGSPLSNNLKEYHALVDWVAPGYLGPAREFNANYVKPIADGLYAESSKAELRYAMVRLKAIETLIAPKVHRRGMEVLEQTLPPKQDFVLRIALTATQTALYKAYIRFIAPNCPEEGVVPNTKLWAWLGGLGLIVNHPSIFWGNVLERMNSSKPEKPATSPQALDQADAGGSEESNNDINAGDIESDPERLWAAISPALEMVGDVDNITFSNKVTMMLDIVKGSLKLGDRTIVFSQSIDTLNFIGSVLNKHSIEYARLDGRDAVAKRTTIVSNFNRGVGDVFLISTRAGGVGINIPGANRVILFDSRFNPQWEEQAIGRVYRMGQTKPVYTYRFVTEGSFEHLQYNNAVYKIQLAYRVLENENPIPQAVKSSLWFFDPKPARYKPLEALALNDTVLEDIVQRDARLLEDEKRLSNIEFSSTLKQVSTDCLTEEEVQEARKLALQRDQLIPPGPGAPTGRAAANSAQSTTMGTGQQYPNPASSSAHERRVSYGNHPTTYHSDNPGPSTTSWFFSSTLAGAYGQDTGFPAHPFSPPGTPGYQATYGQGFAPASRTNGNDALDPSVNAYANSHRGLSPNAYPPQGRSTDRNASNGRSPNDYGQDHGGSGE</sequence>
<protein>
    <submittedName>
        <fullName evidence="12">Uncharacterized protein</fullName>
    </submittedName>
</protein>
<evidence type="ECO:0000256" key="7">
    <source>
        <dbReference type="ARBA" id="ARBA00023125"/>
    </source>
</evidence>
<dbReference type="InterPro" id="IPR027417">
    <property type="entry name" value="P-loop_NTPase"/>
</dbReference>
<dbReference type="CDD" id="cd18793">
    <property type="entry name" value="SF2_C_SNF"/>
    <property type="match status" value="1"/>
</dbReference>
<keyword evidence="7" id="KW-0238">DNA-binding</keyword>
<feature type="compositionally biased region" description="Polar residues" evidence="9">
    <location>
        <begin position="661"/>
        <end position="671"/>
    </location>
</feature>
<dbReference type="PANTHER" id="PTHR45797:SF1">
    <property type="entry name" value="HELICASE ARIP4"/>
    <property type="match status" value="1"/>
</dbReference>
<dbReference type="InterPro" id="IPR000330">
    <property type="entry name" value="SNF2_N"/>
</dbReference>
<dbReference type="SUPFAM" id="SSF47769">
    <property type="entry name" value="SAM/Pointed domain"/>
    <property type="match status" value="1"/>
</dbReference>
<dbReference type="PROSITE" id="PS51194">
    <property type="entry name" value="HELICASE_CTER"/>
    <property type="match status" value="1"/>
</dbReference>
<dbReference type="InterPro" id="IPR044574">
    <property type="entry name" value="ARIP4-like"/>
</dbReference>
<gene>
    <name evidence="12" type="ORF">EJ06DRAFT_546279</name>
</gene>
<feature type="compositionally biased region" description="Basic and acidic residues" evidence="9">
    <location>
        <begin position="836"/>
        <end position="855"/>
    </location>
</feature>
<feature type="region of interest" description="Disordered" evidence="9">
    <location>
        <begin position="1536"/>
        <end position="1596"/>
    </location>
</feature>
<dbReference type="Gene3D" id="1.10.150.50">
    <property type="entry name" value="Transcription Factor, Ets-1"/>
    <property type="match status" value="1"/>
</dbReference>
<feature type="compositionally biased region" description="Polar residues" evidence="9">
    <location>
        <begin position="1586"/>
        <end position="1596"/>
    </location>
</feature>
<reference evidence="12" key="1">
    <citation type="journal article" date="2020" name="Stud. Mycol.">
        <title>101 Dothideomycetes genomes: a test case for predicting lifestyles and emergence of pathogens.</title>
        <authorList>
            <person name="Haridas S."/>
            <person name="Albert R."/>
            <person name="Binder M."/>
            <person name="Bloem J."/>
            <person name="Labutti K."/>
            <person name="Salamov A."/>
            <person name="Andreopoulos B."/>
            <person name="Baker S."/>
            <person name="Barry K."/>
            <person name="Bills G."/>
            <person name="Bluhm B."/>
            <person name="Cannon C."/>
            <person name="Castanera R."/>
            <person name="Culley D."/>
            <person name="Daum C."/>
            <person name="Ezra D."/>
            <person name="Gonzalez J."/>
            <person name="Henrissat B."/>
            <person name="Kuo A."/>
            <person name="Liang C."/>
            <person name="Lipzen A."/>
            <person name="Lutzoni F."/>
            <person name="Magnuson J."/>
            <person name="Mondo S."/>
            <person name="Nolan M."/>
            <person name="Ohm R."/>
            <person name="Pangilinan J."/>
            <person name="Park H.-J."/>
            <person name="Ramirez L."/>
            <person name="Alfaro M."/>
            <person name="Sun H."/>
            <person name="Tritt A."/>
            <person name="Yoshinaga Y."/>
            <person name="Zwiers L.-H."/>
            <person name="Turgeon B."/>
            <person name="Goodwin S."/>
            <person name="Spatafora J."/>
            <person name="Crous P."/>
            <person name="Grigoriev I."/>
        </authorList>
    </citation>
    <scope>NUCLEOTIDE SEQUENCE</scope>
    <source>
        <strain evidence="12">CBS 262.69</strain>
    </source>
</reference>
<keyword evidence="5" id="KW-0347">Helicase</keyword>
<dbReference type="InterPro" id="IPR049730">
    <property type="entry name" value="SNF2/RAD54-like_C"/>
</dbReference>
<keyword evidence="4" id="KW-0378">Hydrolase</keyword>
<evidence type="ECO:0000259" key="10">
    <source>
        <dbReference type="PROSITE" id="PS51192"/>
    </source>
</evidence>
<dbReference type="SMART" id="SM00487">
    <property type="entry name" value="DEXDc"/>
    <property type="match status" value="1"/>
</dbReference>
<keyword evidence="3" id="KW-0547">Nucleotide-binding</keyword>
<keyword evidence="8" id="KW-0539">Nucleus</keyword>
<evidence type="ECO:0000256" key="1">
    <source>
        <dbReference type="ARBA" id="ARBA00004123"/>
    </source>
</evidence>
<dbReference type="GO" id="GO:0005524">
    <property type="term" value="F:ATP binding"/>
    <property type="evidence" value="ECO:0007669"/>
    <property type="project" value="UniProtKB-KW"/>
</dbReference>
<dbReference type="GO" id="GO:0005634">
    <property type="term" value="C:nucleus"/>
    <property type="evidence" value="ECO:0007669"/>
    <property type="project" value="UniProtKB-SubCell"/>
</dbReference>
<dbReference type="InterPro" id="IPR001650">
    <property type="entry name" value="Helicase_C-like"/>
</dbReference>
<feature type="compositionally biased region" description="Low complexity" evidence="9">
    <location>
        <begin position="567"/>
        <end position="576"/>
    </location>
</feature>
<evidence type="ECO:0000256" key="5">
    <source>
        <dbReference type="ARBA" id="ARBA00022806"/>
    </source>
</evidence>
<dbReference type="InterPro" id="IPR013761">
    <property type="entry name" value="SAM/pointed_sf"/>
</dbReference>
<evidence type="ECO:0000313" key="13">
    <source>
        <dbReference type="Proteomes" id="UP000799640"/>
    </source>
</evidence>
<dbReference type="SMART" id="SM00490">
    <property type="entry name" value="HELICc"/>
    <property type="match status" value="1"/>
</dbReference>
<feature type="domain" description="Helicase ATP-binding" evidence="10">
    <location>
        <begin position="917"/>
        <end position="1116"/>
    </location>
</feature>
<keyword evidence="6" id="KW-0067">ATP-binding</keyword>
<keyword evidence="13" id="KW-1185">Reference proteome</keyword>
<dbReference type="Pfam" id="PF00271">
    <property type="entry name" value="Helicase_C"/>
    <property type="match status" value="1"/>
</dbReference>
<dbReference type="Proteomes" id="UP000799640">
    <property type="component" value="Unassembled WGS sequence"/>
</dbReference>
<organism evidence="12 13">
    <name type="scientific">Trichodelitschia bisporula</name>
    <dbReference type="NCBI Taxonomy" id="703511"/>
    <lineage>
        <taxon>Eukaryota</taxon>
        <taxon>Fungi</taxon>
        <taxon>Dikarya</taxon>
        <taxon>Ascomycota</taxon>
        <taxon>Pezizomycotina</taxon>
        <taxon>Dothideomycetes</taxon>
        <taxon>Dothideomycetes incertae sedis</taxon>
        <taxon>Phaeotrichales</taxon>
        <taxon>Phaeotrichaceae</taxon>
        <taxon>Trichodelitschia</taxon>
    </lineage>
</organism>
<feature type="region of interest" description="Disordered" evidence="9">
    <location>
        <begin position="835"/>
        <end position="855"/>
    </location>
</feature>
<dbReference type="PANTHER" id="PTHR45797">
    <property type="entry name" value="RAD54-LIKE"/>
    <property type="match status" value="1"/>
</dbReference>
<evidence type="ECO:0000256" key="6">
    <source>
        <dbReference type="ARBA" id="ARBA00022840"/>
    </source>
</evidence>
<evidence type="ECO:0000256" key="8">
    <source>
        <dbReference type="ARBA" id="ARBA00023242"/>
    </source>
</evidence>
<feature type="domain" description="Helicase C-terminal" evidence="11">
    <location>
        <begin position="1312"/>
        <end position="1466"/>
    </location>
</feature>
<dbReference type="Gene3D" id="3.40.50.10810">
    <property type="entry name" value="Tandem AAA-ATPase domain"/>
    <property type="match status" value="1"/>
</dbReference>
<dbReference type="EMBL" id="ML996688">
    <property type="protein sequence ID" value="KAF2404373.1"/>
    <property type="molecule type" value="Genomic_DNA"/>
</dbReference>
<dbReference type="PROSITE" id="PS51192">
    <property type="entry name" value="HELICASE_ATP_BIND_1"/>
    <property type="match status" value="1"/>
</dbReference>
<evidence type="ECO:0000256" key="3">
    <source>
        <dbReference type="ARBA" id="ARBA00022741"/>
    </source>
</evidence>
<dbReference type="Gene3D" id="3.40.50.300">
    <property type="entry name" value="P-loop containing nucleotide triphosphate hydrolases"/>
    <property type="match status" value="1"/>
</dbReference>
<dbReference type="Pfam" id="PF00176">
    <property type="entry name" value="SNF2-rel_dom"/>
    <property type="match status" value="1"/>
</dbReference>
<name>A0A6G1I7T9_9PEZI</name>
<feature type="region of interest" description="Disordered" evidence="9">
    <location>
        <begin position="1244"/>
        <end position="1277"/>
    </location>
</feature>
<dbReference type="InterPro" id="IPR056026">
    <property type="entry name" value="DUF7607"/>
</dbReference>
<dbReference type="InterPro" id="IPR014001">
    <property type="entry name" value="Helicase_ATP-bd"/>
</dbReference>
<evidence type="ECO:0000313" key="12">
    <source>
        <dbReference type="EMBL" id="KAF2404373.1"/>
    </source>
</evidence>
<evidence type="ECO:0000256" key="4">
    <source>
        <dbReference type="ARBA" id="ARBA00022801"/>
    </source>
</evidence>
<feature type="compositionally biased region" description="Polar residues" evidence="9">
    <location>
        <begin position="1556"/>
        <end position="1576"/>
    </location>
</feature>
<comment type="subcellular location">
    <subcellularLocation>
        <location evidence="1">Nucleus</location>
    </subcellularLocation>
</comment>
<dbReference type="GO" id="GO:0016887">
    <property type="term" value="F:ATP hydrolysis activity"/>
    <property type="evidence" value="ECO:0007669"/>
    <property type="project" value="InterPro"/>
</dbReference>
<dbReference type="Pfam" id="PF24580">
    <property type="entry name" value="DUF7607"/>
    <property type="match status" value="1"/>
</dbReference>